<dbReference type="NCBIfam" id="TIGR00638">
    <property type="entry name" value="Mop"/>
    <property type="match status" value="2"/>
</dbReference>
<sequence>MSISARNVFPGTVSAVVEGPIHAEVEITISGGDRLVATVTTASVAALGLKAGVSAVAVIKAPSVTLVAGESPWRFSARNQLKGTVAAVVGGAVNSQVKVALPGGAVLSAVVTNDAVADLALAAGVPVVAMFKAGQVVVGVPA</sequence>
<comment type="caution">
    <text evidence="4">The sequence shown here is derived from an EMBL/GenBank/DDBJ whole genome shotgun (WGS) entry which is preliminary data.</text>
</comment>
<dbReference type="Proteomes" id="UP001156903">
    <property type="component" value="Unassembled WGS sequence"/>
</dbReference>
<evidence type="ECO:0000256" key="1">
    <source>
        <dbReference type="ARBA" id="ARBA00022505"/>
    </source>
</evidence>
<keyword evidence="5" id="KW-1185">Reference proteome</keyword>
<name>A0ABQ6C9Q2_9BURK</name>
<dbReference type="InterPro" id="IPR051815">
    <property type="entry name" value="Molybdate_resp_trans_reg"/>
</dbReference>
<dbReference type="PANTHER" id="PTHR30432">
    <property type="entry name" value="TRANSCRIPTIONAL REGULATOR MODE"/>
    <property type="match status" value="1"/>
</dbReference>
<organism evidence="4 5">
    <name type="scientific">Hydrogenophaga electricum</name>
    <dbReference type="NCBI Taxonomy" id="1230953"/>
    <lineage>
        <taxon>Bacteria</taxon>
        <taxon>Pseudomonadati</taxon>
        <taxon>Pseudomonadota</taxon>
        <taxon>Betaproteobacteria</taxon>
        <taxon>Burkholderiales</taxon>
        <taxon>Comamonadaceae</taxon>
        <taxon>Hydrogenophaga</taxon>
    </lineage>
</organism>
<keyword evidence="1 2" id="KW-0500">Molybdenum</keyword>
<evidence type="ECO:0000313" key="5">
    <source>
        <dbReference type="Proteomes" id="UP001156903"/>
    </source>
</evidence>
<dbReference type="InterPro" id="IPR004606">
    <property type="entry name" value="Mop_domain"/>
</dbReference>
<dbReference type="RefSeq" id="WP_234267302.1">
    <property type="nucleotide sequence ID" value="NZ_BSPB01000072.1"/>
</dbReference>
<evidence type="ECO:0000256" key="2">
    <source>
        <dbReference type="PROSITE-ProRule" id="PRU01213"/>
    </source>
</evidence>
<dbReference type="Gene3D" id="2.40.50.100">
    <property type="match status" value="2"/>
</dbReference>
<dbReference type="PANTHER" id="PTHR30432:SF1">
    <property type="entry name" value="DNA-BINDING TRANSCRIPTIONAL DUAL REGULATOR MODE"/>
    <property type="match status" value="1"/>
</dbReference>
<feature type="domain" description="Mop" evidence="3">
    <location>
        <begin position="74"/>
        <end position="140"/>
    </location>
</feature>
<dbReference type="InterPro" id="IPR005116">
    <property type="entry name" value="Transp-assoc_OB_typ1"/>
</dbReference>
<dbReference type="Pfam" id="PF03459">
    <property type="entry name" value="TOBE"/>
    <property type="match status" value="2"/>
</dbReference>
<protein>
    <recommendedName>
        <fullName evidence="3">Mop domain-containing protein</fullName>
    </recommendedName>
</protein>
<evidence type="ECO:0000313" key="4">
    <source>
        <dbReference type="EMBL" id="GLS16680.1"/>
    </source>
</evidence>
<feature type="domain" description="Mop" evidence="3">
    <location>
        <begin position="2"/>
        <end position="68"/>
    </location>
</feature>
<evidence type="ECO:0000259" key="3">
    <source>
        <dbReference type="PROSITE" id="PS51866"/>
    </source>
</evidence>
<dbReference type="InterPro" id="IPR008995">
    <property type="entry name" value="Mo/tungstate-bd_C_term_dom"/>
</dbReference>
<proteinExistence type="predicted"/>
<reference evidence="5" key="1">
    <citation type="journal article" date="2019" name="Int. J. Syst. Evol. Microbiol.">
        <title>The Global Catalogue of Microorganisms (GCM) 10K type strain sequencing project: providing services to taxonomists for standard genome sequencing and annotation.</title>
        <authorList>
            <consortium name="The Broad Institute Genomics Platform"/>
            <consortium name="The Broad Institute Genome Sequencing Center for Infectious Disease"/>
            <person name="Wu L."/>
            <person name="Ma J."/>
        </authorList>
    </citation>
    <scope>NUCLEOTIDE SEQUENCE [LARGE SCALE GENOMIC DNA]</scope>
    <source>
        <strain evidence="5">NBRC 109341</strain>
    </source>
</reference>
<gene>
    <name evidence="4" type="ORF">GCM10007935_41230</name>
</gene>
<dbReference type="SUPFAM" id="SSF50331">
    <property type="entry name" value="MOP-like"/>
    <property type="match status" value="2"/>
</dbReference>
<dbReference type="EMBL" id="BSPB01000072">
    <property type="protein sequence ID" value="GLS16680.1"/>
    <property type="molecule type" value="Genomic_DNA"/>
</dbReference>
<dbReference type="PROSITE" id="PS51866">
    <property type="entry name" value="MOP"/>
    <property type="match status" value="2"/>
</dbReference>
<accession>A0ABQ6C9Q2</accession>